<dbReference type="Pfam" id="PF00490">
    <property type="entry name" value="ALAD"/>
    <property type="match status" value="1"/>
</dbReference>
<comment type="caution">
    <text evidence="11">The sequence shown here is derived from an EMBL/GenBank/DDBJ whole genome shotgun (WGS) entry which is preliminary data.</text>
</comment>
<evidence type="ECO:0000256" key="2">
    <source>
        <dbReference type="ARBA" id="ARBA00008055"/>
    </source>
</evidence>
<evidence type="ECO:0000256" key="9">
    <source>
        <dbReference type="RuleBase" id="RU000515"/>
    </source>
</evidence>
<dbReference type="SUPFAM" id="SSF51569">
    <property type="entry name" value="Aldolase"/>
    <property type="match status" value="1"/>
</dbReference>
<dbReference type="PIRSF" id="PIRSF001415">
    <property type="entry name" value="Porphbilin_synth"/>
    <property type="match status" value="1"/>
</dbReference>
<evidence type="ECO:0000256" key="6">
    <source>
        <dbReference type="ARBA" id="ARBA00023239"/>
    </source>
</evidence>
<dbReference type="InterPro" id="IPR013785">
    <property type="entry name" value="Aldolase_TIM"/>
</dbReference>
<comment type="catalytic activity">
    <reaction evidence="8 9">
        <text>2 5-aminolevulinate = porphobilinogen + 2 H2O + H(+)</text>
        <dbReference type="Rhea" id="RHEA:24064"/>
        <dbReference type="ChEBI" id="CHEBI:15377"/>
        <dbReference type="ChEBI" id="CHEBI:15378"/>
        <dbReference type="ChEBI" id="CHEBI:58126"/>
        <dbReference type="ChEBI" id="CHEBI:356416"/>
        <dbReference type="EC" id="4.2.1.24"/>
    </reaction>
</comment>
<evidence type="ECO:0000256" key="3">
    <source>
        <dbReference type="ARBA" id="ARBA00012053"/>
    </source>
</evidence>
<keyword evidence="12" id="KW-1185">Reference proteome</keyword>
<comment type="similarity">
    <text evidence="2 10">Belongs to the ALAD family.</text>
</comment>
<evidence type="ECO:0000256" key="4">
    <source>
        <dbReference type="ARBA" id="ARBA00020771"/>
    </source>
</evidence>
<dbReference type="EC" id="4.2.1.24" evidence="3 9"/>
<proteinExistence type="inferred from homology"/>
<dbReference type="InterPro" id="IPR001731">
    <property type="entry name" value="ALAD"/>
</dbReference>
<dbReference type="PANTHER" id="PTHR11458">
    <property type="entry name" value="DELTA-AMINOLEVULINIC ACID DEHYDRATASE"/>
    <property type="match status" value="1"/>
</dbReference>
<dbReference type="NCBIfam" id="NF006762">
    <property type="entry name" value="PRK09283.1"/>
    <property type="match status" value="1"/>
</dbReference>
<evidence type="ECO:0000256" key="8">
    <source>
        <dbReference type="ARBA" id="ARBA00047651"/>
    </source>
</evidence>
<dbReference type="Gene3D" id="3.20.20.70">
    <property type="entry name" value="Aldolase class I"/>
    <property type="match status" value="1"/>
</dbReference>
<dbReference type="PANTHER" id="PTHR11458:SF0">
    <property type="entry name" value="DELTA-AMINOLEVULINIC ACID DEHYDRATASE"/>
    <property type="match status" value="1"/>
</dbReference>
<gene>
    <name evidence="11" type="primary">hemB</name>
    <name evidence="11" type="ORF">GCM10022404_26640</name>
</gene>
<keyword evidence="5" id="KW-0350">Heme biosynthesis</keyword>
<sequence>MFTGRFFFFGVLWRRSEWRERDIRAGARRFLPLMALKIHVTPEPRPFTLFKGPAMTRTTAPFPLTRLRRTRKMESLRGLVRENHLAASDLIWPVFVREGMDDATPIDAMPGVSRLTIDRLVGAATEAYDLGIPAICLFPYIEPDLKTEDCAGAWDNDNLVNRAIRALKDALPDMAVMTDVALDPYNINGHDGFVVDGEIVNDRTVEALVKMAVAQARAGADIIGPSDMMDGRIGAIRRALEAEGYDKVSIMSYAAKYASGFYGPFRDAVGASGALKGDKKTYQMDPANADEALRLVERDLLEGADMVMVKPGMPYLDICRQVKDRFGAPTFAYQVSGEYAMIVAAAQNGWLDRDKVVMESLMCFKRAGCNGILTYFAPEVARALKV</sequence>
<dbReference type="PROSITE" id="PS00169">
    <property type="entry name" value="D_ALA_DEHYDRATASE"/>
    <property type="match status" value="1"/>
</dbReference>
<dbReference type="CDD" id="cd04823">
    <property type="entry name" value="ALAD_PBGS_aspartate_rich"/>
    <property type="match status" value="1"/>
</dbReference>
<comment type="subunit">
    <text evidence="9">Homooctamer.</text>
</comment>
<dbReference type="EMBL" id="BAABDF010000007">
    <property type="protein sequence ID" value="GAA3875548.1"/>
    <property type="molecule type" value="Genomic_DNA"/>
</dbReference>
<comment type="pathway">
    <text evidence="1">Porphyrin-containing compound metabolism; protoporphyrin-IX biosynthesis; coproporphyrinogen-III from 5-aminolevulinate: step 1/4.</text>
</comment>
<evidence type="ECO:0000256" key="5">
    <source>
        <dbReference type="ARBA" id="ARBA00023133"/>
    </source>
</evidence>
<dbReference type="InterPro" id="IPR030656">
    <property type="entry name" value="ALAD_AS"/>
</dbReference>
<evidence type="ECO:0000313" key="11">
    <source>
        <dbReference type="EMBL" id="GAA3875548.1"/>
    </source>
</evidence>
<dbReference type="SMART" id="SM01004">
    <property type="entry name" value="ALAD"/>
    <property type="match status" value="1"/>
</dbReference>
<protein>
    <recommendedName>
        <fullName evidence="4 9">Delta-aminolevulinic acid dehydratase</fullName>
        <ecNumber evidence="3 9">4.2.1.24</ecNumber>
    </recommendedName>
</protein>
<dbReference type="Proteomes" id="UP001399917">
    <property type="component" value="Unassembled WGS sequence"/>
</dbReference>
<accession>A0ABP7KF78</accession>
<keyword evidence="7 9" id="KW-0627">Porphyrin biosynthesis</keyword>
<organism evidence="11 12">
    <name type="scientific">Celeribacter arenosi</name>
    <dbReference type="NCBI Taxonomy" id="792649"/>
    <lineage>
        <taxon>Bacteria</taxon>
        <taxon>Pseudomonadati</taxon>
        <taxon>Pseudomonadota</taxon>
        <taxon>Alphaproteobacteria</taxon>
        <taxon>Rhodobacterales</taxon>
        <taxon>Roseobacteraceae</taxon>
        <taxon>Celeribacter</taxon>
    </lineage>
</organism>
<evidence type="ECO:0000256" key="1">
    <source>
        <dbReference type="ARBA" id="ARBA00004694"/>
    </source>
</evidence>
<name>A0ABP7KF78_9RHOB</name>
<evidence type="ECO:0000256" key="10">
    <source>
        <dbReference type="RuleBase" id="RU004161"/>
    </source>
</evidence>
<keyword evidence="6 9" id="KW-0456">Lyase</keyword>
<evidence type="ECO:0000256" key="7">
    <source>
        <dbReference type="ARBA" id="ARBA00023244"/>
    </source>
</evidence>
<dbReference type="PRINTS" id="PR00144">
    <property type="entry name" value="DALDHYDRTASE"/>
</dbReference>
<reference evidence="12" key="1">
    <citation type="journal article" date="2019" name="Int. J. Syst. Evol. Microbiol.">
        <title>The Global Catalogue of Microorganisms (GCM) 10K type strain sequencing project: providing services to taxonomists for standard genome sequencing and annotation.</title>
        <authorList>
            <consortium name="The Broad Institute Genomics Platform"/>
            <consortium name="The Broad Institute Genome Sequencing Center for Infectious Disease"/>
            <person name="Wu L."/>
            <person name="Ma J."/>
        </authorList>
    </citation>
    <scope>NUCLEOTIDE SEQUENCE [LARGE SCALE GENOMIC DNA]</scope>
    <source>
        <strain evidence="12">JCM 17190</strain>
    </source>
</reference>
<evidence type="ECO:0000313" key="12">
    <source>
        <dbReference type="Proteomes" id="UP001399917"/>
    </source>
</evidence>